<keyword evidence="2" id="KW-0132">Cell division</keyword>
<keyword evidence="4" id="KW-0131">Cell cycle</keyword>
<evidence type="ECO:0000256" key="5">
    <source>
        <dbReference type="RuleBase" id="RU000383"/>
    </source>
</evidence>
<dbReference type="InterPro" id="IPR039361">
    <property type="entry name" value="Cyclin"/>
</dbReference>
<dbReference type="GO" id="GO:0051726">
    <property type="term" value="P:regulation of cell cycle"/>
    <property type="evidence" value="ECO:0007669"/>
    <property type="project" value="UniProtKB-ARBA"/>
</dbReference>
<dbReference type="SMART" id="SM00385">
    <property type="entry name" value="CYCLIN"/>
    <property type="match status" value="1"/>
</dbReference>
<evidence type="ECO:0000313" key="8">
    <source>
        <dbReference type="Proteomes" id="UP000238350"/>
    </source>
</evidence>
<comment type="caution">
    <text evidence="7">The sequence shown here is derived from an EMBL/GenBank/DDBJ whole genome shotgun (WGS) entry which is preliminary data.</text>
</comment>
<evidence type="ECO:0000256" key="1">
    <source>
        <dbReference type="ARBA" id="ARBA00008742"/>
    </source>
</evidence>
<dbReference type="GeneID" id="36516801"/>
<dbReference type="GO" id="GO:0016538">
    <property type="term" value="F:cyclin-dependent protein serine/threonine kinase regulator activity"/>
    <property type="evidence" value="ECO:0007669"/>
    <property type="project" value="UniProtKB-ARBA"/>
</dbReference>
<protein>
    <submittedName>
        <fullName evidence="7">G1/S-specific cyclin CLN1</fullName>
    </submittedName>
</protein>
<dbReference type="GO" id="GO:0051301">
    <property type="term" value="P:cell division"/>
    <property type="evidence" value="ECO:0007669"/>
    <property type="project" value="UniProtKB-KW"/>
</dbReference>
<dbReference type="SUPFAM" id="SSF47954">
    <property type="entry name" value="Cyclin-like"/>
    <property type="match status" value="1"/>
</dbReference>
<dbReference type="OrthoDB" id="5590282at2759"/>
<dbReference type="InterPro" id="IPR048258">
    <property type="entry name" value="Cyclins_cyclin-box"/>
</dbReference>
<sequence>MRHLYTEEAAARATAEYAGEIFEAICMAEEAKRINVELIDSQPDIDWTMRPRLLAFLFEAHEALRLRPETMTLAVSILDRYSSRRIVYARHYQLVGCVSLLVAAKFLDDKRRVPSVSDLSYLCANAFAPHMFSEMERHILETLQWDVSAPTSLEFLDILFLDLCQSGCLPARTPAEIPHYTAMAQYMCMCALFNREMIAYGPRAVATAAVELTCAILASLTGEFPGQSFRLSGTIRECFDSLVALIVSPPPQISAWTSKSEYNVPALIQQFFAATYDQSEDDCSICSTPDNPEAWYRLPRTPDTLSPLVLRKPTQRAASAVNSVWANSESHWT</sequence>
<evidence type="ECO:0000256" key="4">
    <source>
        <dbReference type="ARBA" id="ARBA00023306"/>
    </source>
</evidence>
<name>A0A2T0FKB3_9ASCO</name>
<dbReference type="EMBL" id="NDIQ01000021">
    <property type="protein sequence ID" value="PRT55433.1"/>
    <property type="molecule type" value="Genomic_DNA"/>
</dbReference>
<organism evidence="7 8">
    <name type="scientific">Wickerhamiella sorbophila</name>
    <dbReference type="NCBI Taxonomy" id="45607"/>
    <lineage>
        <taxon>Eukaryota</taxon>
        <taxon>Fungi</taxon>
        <taxon>Dikarya</taxon>
        <taxon>Ascomycota</taxon>
        <taxon>Saccharomycotina</taxon>
        <taxon>Dipodascomycetes</taxon>
        <taxon>Dipodascales</taxon>
        <taxon>Trichomonascaceae</taxon>
        <taxon>Wickerhamiella</taxon>
    </lineage>
</organism>
<proteinExistence type="inferred from homology"/>
<dbReference type="Gene3D" id="1.10.472.10">
    <property type="entry name" value="Cyclin-like"/>
    <property type="match status" value="2"/>
</dbReference>
<comment type="similarity">
    <text evidence="1 5">Belongs to the cyclin family.</text>
</comment>
<dbReference type="InterPro" id="IPR013763">
    <property type="entry name" value="Cyclin-like_dom"/>
</dbReference>
<dbReference type="CDD" id="cd20559">
    <property type="entry name" value="CYCLIN_ScCLN_like"/>
    <property type="match status" value="1"/>
</dbReference>
<evidence type="ECO:0000256" key="3">
    <source>
        <dbReference type="ARBA" id="ARBA00023127"/>
    </source>
</evidence>
<reference evidence="7 8" key="1">
    <citation type="submission" date="2017-04" db="EMBL/GenBank/DDBJ databases">
        <title>Genome sequencing of [Candida] sorbophila.</title>
        <authorList>
            <person name="Ahn J.O."/>
        </authorList>
    </citation>
    <scope>NUCLEOTIDE SEQUENCE [LARGE SCALE GENOMIC DNA]</scope>
    <source>
        <strain evidence="7 8">DS02</strain>
    </source>
</reference>
<accession>A0A2T0FKB3</accession>
<gene>
    <name evidence="7" type="ORF">B9G98_03053</name>
</gene>
<dbReference type="PROSITE" id="PS00292">
    <property type="entry name" value="CYCLINS"/>
    <property type="match status" value="1"/>
</dbReference>
<dbReference type="InterPro" id="IPR036915">
    <property type="entry name" value="Cyclin-like_sf"/>
</dbReference>
<dbReference type="AlphaFoldDB" id="A0A2T0FKB3"/>
<dbReference type="PANTHER" id="PTHR10177">
    <property type="entry name" value="CYCLINS"/>
    <property type="match status" value="1"/>
</dbReference>
<keyword evidence="8" id="KW-1185">Reference proteome</keyword>
<evidence type="ECO:0000313" key="7">
    <source>
        <dbReference type="EMBL" id="PRT55433.1"/>
    </source>
</evidence>
<evidence type="ECO:0000259" key="6">
    <source>
        <dbReference type="SMART" id="SM00385"/>
    </source>
</evidence>
<dbReference type="FunFam" id="1.10.472.10:FF:000010">
    <property type="entry name" value="G1/S-specific cyclin Cln1"/>
    <property type="match status" value="1"/>
</dbReference>
<keyword evidence="3 5" id="KW-0195">Cyclin</keyword>
<dbReference type="Proteomes" id="UP000238350">
    <property type="component" value="Unassembled WGS sequence"/>
</dbReference>
<feature type="domain" description="Cyclin-like" evidence="6">
    <location>
        <begin position="55"/>
        <end position="141"/>
    </location>
</feature>
<dbReference type="Pfam" id="PF00134">
    <property type="entry name" value="Cyclin_N"/>
    <property type="match status" value="1"/>
</dbReference>
<dbReference type="GO" id="GO:0044843">
    <property type="term" value="P:cell cycle G1/S phase transition"/>
    <property type="evidence" value="ECO:0007669"/>
    <property type="project" value="UniProtKB-ARBA"/>
</dbReference>
<dbReference type="RefSeq" id="XP_024665378.1">
    <property type="nucleotide sequence ID" value="XM_024809610.1"/>
</dbReference>
<dbReference type="STRING" id="45607.A0A2T0FKB3"/>
<dbReference type="InterPro" id="IPR006671">
    <property type="entry name" value="Cyclin_N"/>
</dbReference>
<evidence type="ECO:0000256" key="2">
    <source>
        <dbReference type="ARBA" id="ARBA00022618"/>
    </source>
</evidence>